<dbReference type="InterPro" id="IPR050123">
    <property type="entry name" value="Prok_molybdopt-oxidoreductase"/>
</dbReference>
<dbReference type="PROSITE" id="PS51669">
    <property type="entry name" value="4FE4S_MOW_BIS_MGD"/>
    <property type="match status" value="1"/>
</dbReference>
<sequence length="906" mass="96721">MDMPMARRIEIVNEAARDVASVCCYCGTGCGVRVQVRDGAVVGVRGDESHPANRGRLCSKGLALADTVRRDDARVLSAQWRSARDQPLEDVALAQALDIAADRLADAITRHGPDAVGFYLSGQLLTEDYAVFNKLARALAGTNNIDTNSRLCMSSAVSGYKRTLGADAPPACYEDLELADTVLIAGSNMAYAHPVLFRRLEAARASRPHMKVIVIDPRRTDTAAFADLHLPIAPGSDVALFNAMLHVMLREGLVDEDYIARHTEGFETLRARVQTVTPEAAQRLCGVPAQDIVQAARWFGQAPAALSLYTMGLNQSVAGTDKNAALIHLHLATGQIGRPGAGPFSLTGQPNAMGGREAGGMATLLPGHRDPASATDRAEVARLWGLKRLPDAPGATALDMFDAVLDGRIKVLWIAATNPAQSLPDQARVRAALARAEFVIVQEAFAGTETLAHADLVLPAATWPEKSGTVTNSERRISRVRAAIAPPGDAQPDWRLAQAVAQRLAARIAPAKAALFAYRDESEIFAEHARMTAGRDLDYSTVDYAVLAQHGPQQWPYRAGQGTARLYADGVFPTTSGRARFCDVAWRPTAETVSGDFPLQLTTGRLRDHWHTMARTSLARVLTQHVEEPWVSLHPEDMRRLDLAPGSLARLQSRRGALVLPVQADASLLPGQAFVPMHWGSAFMAGLGVNALTNPAADPISRQPELKFSAVRAERAGLAWQAAAWRQGDAAALRTRLAPWLHRFDYAVVLPVGAGGVRLRLASRVAPEADVLHELADTLDLRRPDVAYDDPARGYLRRVSAGQGTLHAFLLTGDLRAQEPLLAWAAGGEAPASIAALLMGRVAGAVRSRTLCVCNGVSEAAILKGIEGGCDLAGLKDTLGCGTGCGSCVPEIQALMARAPAAPVLA</sequence>
<dbReference type="InterPro" id="IPR009010">
    <property type="entry name" value="Asp_de-COase-like_dom_sf"/>
</dbReference>
<comment type="cofactor">
    <cofactor evidence="1">
        <name>Mo-bis(molybdopterin guanine dinucleotide)</name>
        <dbReference type="ChEBI" id="CHEBI:60539"/>
    </cofactor>
</comment>
<dbReference type="SMART" id="SM00926">
    <property type="entry name" value="Molybdop_Fe4S4"/>
    <property type="match status" value="1"/>
</dbReference>
<dbReference type="CDD" id="cd02754">
    <property type="entry name" value="MopB_Nitrate-R-NapA-like"/>
    <property type="match status" value="1"/>
</dbReference>
<comment type="similarity">
    <text evidence="3">Belongs to the prokaryotic molybdopterin-containing oxidoreductase family. NasA/NapA/NarB subfamily.</text>
</comment>
<keyword evidence="5" id="KW-0500">Molybdenum</keyword>
<dbReference type="Gene3D" id="1.10.10.1100">
    <property type="entry name" value="BFD-like [2Fe-2S]-binding domain"/>
    <property type="match status" value="1"/>
</dbReference>
<dbReference type="Gene3D" id="3.40.228.10">
    <property type="entry name" value="Dimethylsulfoxide Reductase, domain 2"/>
    <property type="match status" value="1"/>
</dbReference>
<dbReference type="EC" id="1.9.6.1" evidence="12"/>
<dbReference type="Gene3D" id="3.40.50.740">
    <property type="match status" value="1"/>
</dbReference>
<name>A0A6S7B6V1_9BURK</name>
<dbReference type="GO" id="GO:1990204">
    <property type="term" value="C:oxidoreductase complex"/>
    <property type="evidence" value="ECO:0007669"/>
    <property type="project" value="UniProtKB-ARBA"/>
</dbReference>
<gene>
    <name evidence="12" type="primary">napA_2</name>
    <name evidence="12" type="ORF">LMG26690_03823</name>
</gene>
<dbReference type="InterPro" id="IPR041957">
    <property type="entry name" value="CT_Nitrate-R-NapA-like"/>
</dbReference>
<evidence type="ECO:0000256" key="1">
    <source>
        <dbReference type="ARBA" id="ARBA00001942"/>
    </source>
</evidence>
<dbReference type="PANTHER" id="PTHR43105">
    <property type="entry name" value="RESPIRATORY NITRATE REDUCTASE"/>
    <property type="match status" value="1"/>
</dbReference>
<evidence type="ECO:0000256" key="2">
    <source>
        <dbReference type="ARBA" id="ARBA00001966"/>
    </source>
</evidence>
<dbReference type="GO" id="GO:0046872">
    <property type="term" value="F:metal ion binding"/>
    <property type="evidence" value="ECO:0007669"/>
    <property type="project" value="UniProtKB-KW"/>
</dbReference>
<dbReference type="GO" id="GO:0045333">
    <property type="term" value="P:cellular respiration"/>
    <property type="evidence" value="ECO:0007669"/>
    <property type="project" value="UniProtKB-ARBA"/>
</dbReference>
<dbReference type="SUPFAM" id="SSF50692">
    <property type="entry name" value="ADC-like"/>
    <property type="match status" value="1"/>
</dbReference>
<dbReference type="GO" id="GO:0016020">
    <property type="term" value="C:membrane"/>
    <property type="evidence" value="ECO:0007669"/>
    <property type="project" value="TreeGrafter"/>
</dbReference>
<dbReference type="RefSeq" id="WP_175124545.1">
    <property type="nucleotide sequence ID" value="NZ_CADIJM010000008.1"/>
</dbReference>
<keyword evidence="13" id="KW-1185">Reference proteome</keyword>
<evidence type="ECO:0000256" key="5">
    <source>
        <dbReference type="ARBA" id="ARBA00022505"/>
    </source>
</evidence>
<dbReference type="InterPro" id="IPR007419">
    <property type="entry name" value="BFD-like_2Fe2S-bd_dom"/>
</dbReference>
<dbReference type="CDD" id="cd02791">
    <property type="entry name" value="MopB_CT_Nitrate-R-NapA-like"/>
    <property type="match status" value="1"/>
</dbReference>
<keyword evidence="10" id="KW-0534">Nitrate assimilation</keyword>
<evidence type="ECO:0000256" key="9">
    <source>
        <dbReference type="ARBA" id="ARBA00023014"/>
    </source>
</evidence>
<dbReference type="GO" id="GO:0051539">
    <property type="term" value="F:4 iron, 4 sulfur cluster binding"/>
    <property type="evidence" value="ECO:0007669"/>
    <property type="project" value="UniProtKB-KW"/>
</dbReference>
<evidence type="ECO:0000256" key="7">
    <source>
        <dbReference type="ARBA" id="ARBA00023002"/>
    </source>
</evidence>
<dbReference type="GO" id="GO:0043546">
    <property type="term" value="F:molybdopterin cofactor binding"/>
    <property type="evidence" value="ECO:0007669"/>
    <property type="project" value="InterPro"/>
</dbReference>
<keyword evidence="6" id="KW-0479">Metal-binding</keyword>
<dbReference type="SUPFAM" id="SSF53706">
    <property type="entry name" value="Formate dehydrogenase/DMSO reductase, domains 1-3"/>
    <property type="match status" value="1"/>
</dbReference>
<evidence type="ECO:0000313" key="13">
    <source>
        <dbReference type="Proteomes" id="UP000494214"/>
    </source>
</evidence>
<dbReference type="InterPro" id="IPR006657">
    <property type="entry name" value="MoPterin_dinucl-bd_dom"/>
</dbReference>
<keyword evidence="4" id="KW-0004">4Fe-4S</keyword>
<evidence type="ECO:0000256" key="10">
    <source>
        <dbReference type="ARBA" id="ARBA00023063"/>
    </source>
</evidence>
<dbReference type="Pfam" id="PF00384">
    <property type="entry name" value="Molybdopterin"/>
    <property type="match status" value="1"/>
</dbReference>
<dbReference type="Pfam" id="PF04879">
    <property type="entry name" value="Molybdop_Fe4S4"/>
    <property type="match status" value="1"/>
</dbReference>
<dbReference type="Pfam" id="PF01568">
    <property type="entry name" value="Molydop_binding"/>
    <property type="match status" value="1"/>
</dbReference>
<evidence type="ECO:0000256" key="4">
    <source>
        <dbReference type="ARBA" id="ARBA00022485"/>
    </source>
</evidence>
<dbReference type="InterPro" id="IPR006656">
    <property type="entry name" value="Mopterin_OxRdtase"/>
</dbReference>
<evidence type="ECO:0000256" key="6">
    <source>
        <dbReference type="ARBA" id="ARBA00022723"/>
    </source>
</evidence>
<keyword evidence="8" id="KW-0408">Iron</keyword>
<dbReference type="InterPro" id="IPR027467">
    <property type="entry name" value="MopterinOxRdtase_cofactor_BS"/>
</dbReference>
<dbReference type="GO" id="GO:0050140">
    <property type="term" value="F:nitrate reductase (cytochrome) activity"/>
    <property type="evidence" value="ECO:0007669"/>
    <property type="project" value="UniProtKB-EC"/>
</dbReference>
<reference evidence="12 13" key="1">
    <citation type="submission" date="2020-04" db="EMBL/GenBank/DDBJ databases">
        <authorList>
            <person name="De Canck E."/>
        </authorList>
    </citation>
    <scope>NUCLEOTIDE SEQUENCE [LARGE SCALE GENOMIC DNA]</scope>
    <source>
        <strain evidence="12 13">LMG 26690</strain>
    </source>
</reference>
<dbReference type="InterPro" id="IPR006963">
    <property type="entry name" value="Mopterin_OxRdtase_4Fe-4S_dom"/>
</dbReference>
<feature type="domain" description="4Fe-4S Mo/W bis-MGD-type" evidence="11">
    <location>
        <begin position="16"/>
        <end position="72"/>
    </location>
</feature>
<evidence type="ECO:0000256" key="3">
    <source>
        <dbReference type="ARBA" id="ARBA00008747"/>
    </source>
</evidence>
<proteinExistence type="inferred from homology"/>
<dbReference type="InterPro" id="IPR041854">
    <property type="entry name" value="BFD-like_2Fe2S-bd_dom_sf"/>
</dbReference>
<comment type="cofactor">
    <cofactor evidence="2">
        <name>[4Fe-4S] cluster</name>
        <dbReference type="ChEBI" id="CHEBI:49883"/>
    </cofactor>
</comment>
<accession>A0A6S7B6V1</accession>
<organism evidence="12 13">
    <name type="scientific">Achromobacter animicus</name>
    <dbReference type="NCBI Taxonomy" id="1389935"/>
    <lineage>
        <taxon>Bacteria</taxon>
        <taxon>Pseudomonadati</taxon>
        <taxon>Pseudomonadota</taxon>
        <taxon>Betaproteobacteria</taxon>
        <taxon>Burkholderiales</taxon>
        <taxon>Alcaligenaceae</taxon>
        <taxon>Achromobacter</taxon>
    </lineage>
</organism>
<dbReference type="Pfam" id="PF04324">
    <property type="entry name" value="Fer2_BFD"/>
    <property type="match status" value="1"/>
</dbReference>
<dbReference type="EMBL" id="CADIJM010000008">
    <property type="protein sequence ID" value="CAB3719869.1"/>
    <property type="molecule type" value="Genomic_DNA"/>
</dbReference>
<dbReference type="FunFam" id="3.40.228.10:FF:000002">
    <property type="entry name" value="Formate dehydrogenase subunit alpha"/>
    <property type="match status" value="1"/>
</dbReference>
<evidence type="ECO:0000259" key="11">
    <source>
        <dbReference type="PROSITE" id="PS51669"/>
    </source>
</evidence>
<keyword evidence="9" id="KW-0411">Iron-sulfur</keyword>
<dbReference type="AlphaFoldDB" id="A0A6S7B6V1"/>
<dbReference type="PROSITE" id="PS00551">
    <property type="entry name" value="MOLYBDOPTERIN_PROK_1"/>
    <property type="match status" value="1"/>
</dbReference>
<protein>
    <submittedName>
        <fullName evidence="12">Periplasmic nitrate reductase</fullName>
        <ecNumber evidence="12">1.9.6.1</ecNumber>
    </submittedName>
</protein>
<dbReference type="Gene3D" id="2.20.25.90">
    <property type="entry name" value="ADC-like domains"/>
    <property type="match status" value="1"/>
</dbReference>
<keyword evidence="7 12" id="KW-0560">Oxidoreductase</keyword>
<dbReference type="PANTHER" id="PTHR43105:SF9">
    <property type="entry name" value="NADPH-FE(3+) OXIDOREDUCTASE SUBUNIT ALPHA"/>
    <property type="match status" value="1"/>
</dbReference>
<evidence type="ECO:0000313" key="12">
    <source>
        <dbReference type="EMBL" id="CAB3719869.1"/>
    </source>
</evidence>
<evidence type="ECO:0000256" key="8">
    <source>
        <dbReference type="ARBA" id="ARBA00023004"/>
    </source>
</evidence>
<dbReference type="Gene3D" id="2.40.40.20">
    <property type="match status" value="1"/>
</dbReference>
<dbReference type="Proteomes" id="UP000494214">
    <property type="component" value="Unassembled WGS sequence"/>
</dbReference>
<dbReference type="GO" id="GO:0042128">
    <property type="term" value="P:nitrate assimilation"/>
    <property type="evidence" value="ECO:0007669"/>
    <property type="project" value="UniProtKB-KW"/>
</dbReference>